<protein>
    <submittedName>
        <fullName evidence="1">Uncharacterized protein</fullName>
    </submittedName>
</protein>
<dbReference type="EMBL" id="LSDN01000012">
    <property type="protein sequence ID" value="KXB81251.1"/>
    <property type="molecule type" value="Genomic_DNA"/>
</dbReference>
<reference evidence="1 2" key="1">
    <citation type="submission" date="2016-01" db="EMBL/GenBank/DDBJ databases">
        <authorList>
            <person name="Mitreva M."/>
            <person name="Pepin K.H."/>
            <person name="Mihindukulasuriya K.A."/>
            <person name="Fulton R."/>
            <person name="Fronick C."/>
            <person name="O'Laughlin M."/>
            <person name="Miner T."/>
            <person name="Herter B."/>
            <person name="Rosa B.A."/>
            <person name="Cordes M."/>
            <person name="Tomlinson C."/>
            <person name="Wollam A."/>
            <person name="Palsikar V.B."/>
            <person name="Mardis E.R."/>
            <person name="Wilson R.K."/>
        </authorList>
    </citation>
    <scope>NUCLEOTIDE SEQUENCE [LARGE SCALE GENOMIC DNA]</scope>
    <source>
        <strain evidence="1 2">DNF00696</strain>
    </source>
</reference>
<evidence type="ECO:0000313" key="2">
    <source>
        <dbReference type="Proteomes" id="UP000070572"/>
    </source>
</evidence>
<sequence length="69" mass="7759">MSETSDQLYYEIEDLFFAADHLAGVARDLAKEVEDPEIKAVLNRSRINFSSSALVLEKIVKEGLGDERD</sequence>
<dbReference type="AlphaFoldDB" id="A0AB34X234"/>
<organism evidence="1 2">
    <name type="scientific">Varibaculum cambriense</name>
    <dbReference type="NCBI Taxonomy" id="184870"/>
    <lineage>
        <taxon>Bacteria</taxon>
        <taxon>Bacillati</taxon>
        <taxon>Actinomycetota</taxon>
        <taxon>Actinomycetes</taxon>
        <taxon>Actinomycetales</taxon>
        <taxon>Actinomycetaceae</taxon>
        <taxon>Varibaculum</taxon>
    </lineage>
</organism>
<accession>A0AB34X234</accession>
<dbReference type="Proteomes" id="UP000070572">
    <property type="component" value="Unassembled WGS sequence"/>
</dbReference>
<dbReference type="RefSeq" id="WP_060920250.1">
    <property type="nucleotide sequence ID" value="NZ_KQ960682.1"/>
</dbReference>
<comment type="caution">
    <text evidence="1">The sequence shown here is derived from an EMBL/GenBank/DDBJ whole genome shotgun (WGS) entry which is preliminary data.</text>
</comment>
<name>A0AB34X234_9ACTO</name>
<evidence type="ECO:0000313" key="1">
    <source>
        <dbReference type="EMBL" id="KXB81251.1"/>
    </source>
</evidence>
<gene>
    <name evidence="1" type="ORF">HMPREF1862_00612</name>
</gene>
<proteinExistence type="predicted"/>